<name>A0AAN4ZMY6_9BILA</name>
<evidence type="ECO:0000313" key="2">
    <source>
        <dbReference type="Proteomes" id="UP001328107"/>
    </source>
</evidence>
<reference evidence="2" key="1">
    <citation type="submission" date="2022-10" db="EMBL/GenBank/DDBJ databases">
        <title>Genome assembly of Pristionchus species.</title>
        <authorList>
            <person name="Yoshida K."/>
            <person name="Sommer R.J."/>
        </authorList>
    </citation>
    <scope>NUCLEOTIDE SEQUENCE [LARGE SCALE GENOMIC DNA]</scope>
    <source>
        <strain evidence="2">RS5460</strain>
    </source>
</reference>
<dbReference type="EMBL" id="BTRK01000003">
    <property type="protein sequence ID" value="GMR40525.1"/>
    <property type="molecule type" value="Genomic_DNA"/>
</dbReference>
<organism evidence="1 2">
    <name type="scientific">Pristionchus mayeri</name>
    <dbReference type="NCBI Taxonomy" id="1317129"/>
    <lineage>
        <taxon>Eukaryota</taxon>
        <taxon>Metazoa</taxon>
        <taxon>Ecdysozoa</taxon>
        <taxon>Nematoda</taxon>
        <taxon>Chromadorea</taxon>
        <taxon>Rhabditida</taxon>
        <taxon>Rhabditina</taxon>
        <taxon>Diplogasteromorpha</taxon>
        <taxon>Diplogasteroidea</taxon>
        <taxon>Neodiplogasteridae</taxon>
        <taxon>Pristionchus</taxon>
    </lineage>
</organism>
<dbReference type="Proteomes" id="UP001328107">
    <property type="component" value="Unassembled WGS sequence"/>
</dbReference>
<gene>
    <name evidence="1" type="ORF">PMAYCL1PPCAC_10720</name>
</gene>
<sequence length="104" mass="11777">MRICKKFEGYVNIESGKFVFDNKLDVVCHANCTTSITNDNIRTYSINGGCPSSPDRMKMHQVTVAEKTHPGGWFRHDKIERTTMSCGAHSDGSRRFLTCTCENR</sequence>
<evidence type="ECO:0000313" key="1">
    <source>
        <dbReference type="EMBL" id="GMR40525.1"/>
    </source>
</evidence>
<proteinExistence type="predicted"/>
<comment type="caution">
    <text evidence="1">The sequence shown here is derived from an EMBL/GenBank/DDBJ whole genome shotgun (WGS) entry which is preliminary data.</text>
</comment>
<accession>A0AAN4ZMY6</accession>
<dbReference type="AlphaFoldDB" id="A0AAN4ZMY6"/>
<protein>
    <submittedName>
        <fullName evidence="1">Uncharacterized protein</fullName>
    </submittedName>
</protein>
<keyword evidence="2" id="KW-1185">Reference proteome</keyword>